<dbReference type="AlphaFoldDB" id="A0A9D5UBX4"/>
<gene>
    <name evidence="3" type="ORF">H9623_07485</name>
</gene>
<dbReference type="PANTHER" id="PTHR38048">
    <property type="entry name" value="EXPRESSED PROTEIN"/>
    <property type="match status" value="1"/>
</dbReference>
<comment type="caution">
    <text evidence="3">The sequence shown here is derived from an EMBL/GenBank/DDBJ whole genome shotgun (WGS) entry which is preliminary data.</text>
</comment>
<dbReference type="PANTHER" id="PTHR38048:SF2">
    <property type="entry name" value="HEMERYTHRIN-LIKE DOMAIN-CONTAINING PROTEIN"/>
    <property type="match status" value="1"/>
</dbReference>
<evidence type="ECO:0000256" key="1">
    <source>
        <dbReference type="SAM" id="MobiDB-lite"/>
    </source>
</evidence>
<dbReference type="EMBL" id="JACSPN010000007">
    <property type="protein sequence ID" value="MBE7700146.1"/>
    <property type="molecule type" value="Genomic_DNA"/>
</dbReference>
<dbReference type="Gene3D" id="1.20.120.520">
    <property type="entry name" value="nmb1532 protein domain like"/>
    <property type="match status" value="1"/>
</dbReference>
<organism evidence="3 4">
    <name type="scientific">Oerskovia douganii</name>
    <dbReference type="NCBI Taxonomy" id="2762210"/>
    <lineage>
        <taxon>Bacteria</taxon>
        <taxon>Bacillati</taxon>
        <taxon>Actinomycetota</taxon>
        <taxon>Actinomycetes</taxon>
        <taxon>Micrococcales</taxon>
        <taxon>Cellulomonadaceae</taxon>
        <taxon>Oerskovia</taxon>
    </lineage>
</organism>
<proteinExistence type="predicted"/>
<dbReference type="InterPro" id="IPR053206">
    <property type="entry name" value="Dimeric_xanthone_biosynth"/>
</dbReference>
<accession>A0A9D5UBX4</accession>
<dbReference type="Pfam" id="PF01814">
    <property type="entry name" value="Hemerythrin"/>
    <property type="match status" value="1"/>
</dbReference>
<protein>
    <submittedName>
        <fullName evidence="3">Hemerythrin domain-containing protein</fullName>
    </submittedName>
</protein>
<feature type="domain" description="Hemerythrin-like" evidence="2">
    <location>
        <begin position="30"/>
        <end position="153"/>
    </location>
</feature>
<evidence type="ECO:0000313" key="4">
    <source>
        <dbReference type="Proteomes" id="UP000822993"/>
    </source>
</evidence>
<name>A0A9D5UBX4_9CELL</name>
<dbReference type="RefSeq" id="WP_193719439.1">
    <property type="nucleotide sequence ID" value="NZ_JACSPN010000007.1"/>
</dbReference>
<dbReference type="InterPro" id="IPR012312">
    <property type="entry name" value="Hemerythrin-like"/>
</dbReference>
<keyword evidence="4" id="KW-1185">Reference proteome</keyword>
<dbReference type="Proteomes" id="UP000822993">
    <property type="component" value="Unassembled WGS sequence"/>
</dbReference>
<feature type="region of interest" description="Disordered" evidence="1">
    <location>
        <begin position="1"/>
        <end position="21"/>
    </location>
</feature>
<evidence type="ECO:0000259" key="2">
    <source>
        <dbReference type="Pfam" id="PF01814"/>
    </source>
</evidence>
<evidence type="ECO:0000313" key="3">
    <source>
        <dbReference type="EMBL" id="MBE7700146.1"/>
    </source>
</evidence>
<reference evidence="3 4" key="1">
    <citation type="submission" date="2020-08" db="EMBL/GenBank/DDBJ databases">
        <title>A Genomic Blueprint of the Chicken Gut Microbiome.</title>
        <authorList>
            <person name="Gilroy R."/>
            <person name="Ravi A."/>
            <person name="Getino M."/>
            <person name="Pursley I."/>
            <person name="Horton D.L."/>
            <person name="Alikhan N.-F."/>
            <person name="Baker D."/>
            <person name="Gharbi K."/>
            <person name="Hall N."/>
            <person name="Watson M."/>
            <person name="Adriaenssens E.M."/>
            <person name="Foster-Nyarko E."/>
            <person name="Jarju S."/>
            <person name="Secka A."/>
            <person name="Antonio M."/>
            <person name="Oren A."/>
            <person name="Chaudhuri R."/>
            <person name="La Ragione R.M."/>
            <person name="Hildebrand F."/>
            <person name="Pallen M.J."/>
        </authorList>
    </citation>
    <scope>NUCLEOTIDE SEQUENCE [LARGE SCALE GENOMIC DNA]</scope>
    <source>
        <strain evidence="3 4">Sa1BUA8</strain>
    </source>
</reference>
<sequence>MTEGDTTGPATRPGPAATGDTSRLVAWSRELRAVHERLRDALRVTRAALDDGEPAEPATRDLLLFCHGFCTALTRHHEGEDRELFPAIAAAHPELVGTLRNLTQDHSMITHLLSGLQAAVDRSASPDELDRHLEGVAAIMESHFRYEERALLTVLDTLALDADVRDVLGPL</sequence>